<evidence type="ECO:0000313" key="2">
    <source>
        <dbReference type="EMBL" id="VUF13283.1"/>
    </source>
</evidence>
<reference evidence="2 3" key="1">
    <citation type="submission" date="2019-06" db="EMBL/GenBank/DDBJ databases">
        <authorList>
            <person name="Rodrigo-Torres L."/>
            <person name="Arahal R. D."/>
            <person name="Lucena T."/>
        </authorList>
    </citation>
    <scope>NUCLEOTIDE SEQUENCE [LARGE SCALE GENOMIC DNA]</scope>
    <source>
        <strain evidence="2 3">SW08-7</strain>
    </source>
</reference>
<dbReference type="AlphaFoldDB" id="A0A564FYP9"/>
<dbReference type="Proteomes" id="UP001055303">
    <property type="component" value="Unassembled WGS sequence"/>
</dbReference>
<accession>A0A564FYP9</accession>
<dbReference type="EMBL" id="BPQI01000008">
    <property type="protein sequence ID" value="GJD54533.1"/>
    <property type="molecule type" value="Genomic_DNA"/>
</dbReference>
<dbReference type="EC" id="3.1.-.-" evidence="2"/>
<proteinExistence type="predicted"/>
<organism evidence="2 3">
    <name type="scientific">Methylobacterium dankookense</name>
    <dbReference type="NCBI Taxonomy" id="560405"/>
    <lineage>
        <taxon>Bacteria</taxon>
        <taxon>Pseudomonadati</taxon>
        <taxon>Pseudomonadota</taxon>
        <taxon>Alphaproteobacteria</taxon>
        <taxon>Hyphomicrobiales</taxon>
        <taxon>Methylobacteriaceae</taxon>
        <taxon>Methylobacterium</taxon>
    </lineage>
</organism>
<keyword evidence="4" id="KW-1185">Reference proteome</keyword>
<dbReference type="GO" id="GO:0003723">
    <property type="term" value="F:RNA binding"/>
    <property type="evidence" value="ECO:0007669"/>
    <property type="project" value="InterPro"/>
</dbReference>
<evidence type="ECO:0000313" key="3">
    <source>
        <dbReference type="Proteomes" id="UP000401717"/>
    </source>
</evidence>
<reference evidence="1" key="2">
    <citation type="journal article" date="2021" name="Front. Microbiol.">
        <title>Comprehensive Comparative Genomics and Phenotyping of Methylobacterium Species.</title>
        <authorList>
            <person name="Alessa O."/>
            <person name="Ogura Y."/>
            <person name="Fujitani Y."/>
            <person name="Takami H."/>
            <person name="Hayashi T."/>
            <person name="Sahin N."/>
            <person name="Tani A."/>
        </authorList>
    </citation>
    <scope>NUCLEOTIDE SEQUENCE</scope>
    <source>
        <strain evidence="1">DSM 22415</strain>
    </source>
</reference>
<reference evidence="1" key="3">
    <citation type="submission" date="2021-08" db="EMBL/GenBank/DDBJ databases">
        <authorList>
            <person name="Tani A."/>
            <person name="Ola A."/>
            <person name="Ogura Y."/>
            <person name="Katsura K."/>
            <person name="Hayashi T."/>
        </authorList>
    </citation>
    <scope>NUCLEOTIDE SEQUENCE</scope>
    <source>
        <strain evidence="1">DSM 22415</strain>
    </source>
</reference>
<dbReference type="GO" id="GO:0110001">
    <property type="term" value="C:toxin-antitoxin complex"/>
    <property type="evidence" value="ECO:0007669"/>
    <property type="project" value="InterPro"/>
</dbReference>
<sequence>MRVISNKALTDFAQLHSQAGPPMQAWRKTIETNAFLNSADLKKAFNATDRAKGFCIFDIGGNKFRIVAAIHFNAQKLFVRHVFTHEESDAWNR</sequence>
<evidence type="ECO:0000313" key="4">
    <source>
        <dbReference type="Proteomes" id="UP001055303"/>
    </source>
</evidence>
<dbReference type="GO" id="GO:0004519">
    <property type="term" value="F:endonuclease activity"/>
    <property type="evidence" value="ECO:0007669"/>
    <property type="project" value="InterPro"/>
</dbReference>
<keyword evidence="2" id="KW-0378">Hydrolase</keyword>
<dbReference type="Pfam" id="PF09907">
    <property type="entry name" value="HigB_toxin"/>
    <property type="match status" value="1"/>
</dbReference>
<dbReference type="Proteomes" id="UP000401717">
    <property type="component" value="Unassembled WGS sequence"/>
</dbReference>
<dbReference type="GO" id="GO:0016787">
    <property type="term" value="F:hydrolase activity"/>
    <property type="evidence" value="ECO:0007669"/>
    <property type="project" value="UniProtKB-KW"/>
</dbReference>
<dbReference type="OrthoDB" id="9799912at2"/>
<protein>
    <submittedName>
        <fullName evidence="2">mRNA interferase HigB</fullName>
        <ecNumber evidence="2">3.1.-.-</ecNumber>
    </submittedName>
</protein>
<name>A0A564FYP9_9HYPH</name>
<gene>
    <name evidence="2" type="primary">higB</name>
    <name evidence="1" type="ORF">IFDJLNFL_0405</name>
    <name evidence="2" type="ORF">MTDSW087_02983</name>
</gene>
<dbReference type="EMBL" id="CABFVH010000018">
    <property type="protein sequence ID" value="VUF13283.1"/>
    <property type="molecule type" value="Genomic_DNA"/>
</dbReference>
<evidence type="ECO:0000313" key="1">
    <source>
        <dbReference type="EMBL" id="GJD54533.1"/>
    </source>
</evidence>
<dbReference type="InterPro" id="IPR018669">
    <property type="entry name" value="Toxin_HigB"/>
</dbReference>
<dbReference type="RefSeq" id="WP_144765170.1">
    <property type="nucleotide sequence ID" value="NZ_BPQI01000008.1"/>
</dbReference>